<organism evidence="3">
    <name type="scientific">Providencia rettgeri</name>
    <dbReference type="NCBI Taxonomy" id="587"/>
    <lineage>
        <taxon>Bacteria</taxon>
        <taxon>Pseudomonadati</taxon>
        <taxon>Pseudomonadota</taxon>
        <taxon>Gammaproteobacteria</taxon>
        <taxon>Enterobacterales</taxon>
        <taxon>Morganellaceae</taxon>
        <taxon>Providencia</taxon>
    </lineage>
</organism>
<dbReference type="InterPro" id="IPR005498">
    <property type="entry name" value="T4SS_VirB10/TraB/TrbI"/>
</dbReference>
<feature type="region of interest" description="Disordered" evidence="1">
    <location>
        <begin position="127"/>
        <end position="215"/>
    </location>
</feature>
<name>A0A1V0M7F9_PRORE</name>
<evidence type="ECO:0000313" key="3">
    <source>
        <dbReference type="EMBL" id="ARD70791.1"/>
    </source>
</evidence>
<evidence type="ECO:0000256" key="1">
    <source>
        <dbReference type="SAM" id="MobiDB-lite"/>
    </source>
</evidence>
<dbReference type="EMBL" id="KX774387">
    <property type="protein sequence ID" value="ARD70791.1"/>
    <property type="molecule type" value="Genomic_DNA"/>
</dbReference>
<protein>
    <submittedName>
        <fullName evidence="3">K12065 conjugal transfer pilus assembly protein TraB</fullName>
    </submittedName>
</protein>
<sequence>MSIKDQYENLSPKKKKIVLWGGGGLLLVTALYFLTSEPDYPTAVSAVNNKPVTNLLTNADTQGVSQESIAADLRRIDDRIDSLLSVQESYKKEVTQLYAQQKILENQKNDLATELKEQLDKQVKEKMNTPDYTNSFSNTGRSSNQVGGGRNLNDVYENDIPYSPNTTQEANTSGSDEEYPELTTYDGTNNHDSESKANNTLSKSETDANVSPELEGTYLPAGSIISTVALSGMDAPTAKAAREHPYPMLVRVKREAILPNNYTADIRDCAIISSGYGELSSERAYLRSNTISCIREDGAVIEATFDSYAVGEDGKIGIRGRLVTKQGQYLAKALIAGFLQAGSEMFSVQQIPSITLTQDGIGPTQSPYQQINSNKVQGAAMKGVGSALNRLADFYMDMAQDLFPVIEIDPARSIDFVVTKGVQLQFRQTN</sequence>
<feature type="compositionally biased region" description="Polar residues" evidence="1">
    <location>
        <begin position="130"/>
        <end position="145"/>
    </location>
</feature>
<keyword evidence="3" id="KW-0614">Plasmid</keyword>
<accession>A0A1V0M7F9</accession>
<keyword evidence="2" id="KW-0812">Transmembrane</keyword>
<feature type="compositionally biased region" description="Polar residues" evidence="1">
    <location>
        <begin position="196"/>
        <end position="209"/>
    </location>
</feature>
<gene>
    <name evidence="3" type="primary">traB</name>
    <name evidence="3" type="ORF">pC131_00061</name>
</gene>
<evidence type="ECO:0000256" key="2">
    <source>
        <dbReference type="SAM" id="Phobius"/>
    </source>
</evidence>
<dbReference type="Pfam" id="PF03743">
    <property type="entry name" value="TrbI"/>
    <property type="match status" value="1"/>
</dbReference>
<feature type="transmembrane region" description="Helical" evidence="2">
    <location>
        <begin position="17"/>
        <end position="35"/>
    </location>
</feature>
<geneLocation type="plasmid" evidence="3">
    <name>pC131</name>
</geneLocation>
<dbReference type="RefSeq" id="WP_172688775.1">
    <property type="nucleotide sequence ID" value="NZ_JAGKLX010000019.1"/>
</dbReference>
<dbReference type="AlphaFoldDB" id="A0A1V0M7F9"/>
<reference evidence="3" key="1">
    <citation type="submission" date="2016-08" db="EMBL/GenBank/DDBJ databases">
        <title>The complete plasmid sequence pC131 of Providencia rettgeri strain 30905.</title>
        <authorList>
            <person name="Dropa M."/>
            <person name="Ghiglione B."/>
            <person name="Matte M.H."/>
            <person name="Lincopan N."/>
            <person name="Cerdeira L."/>
        </authorList>
    </citation>
    <scope>NUCLEOTIDE SEQUENCE</scope>
    <source>
        <strain evidence="3">30905</strain>
        <plasmid evidence="3">pC131</plasmid>
    </source>
</reference>
<keyword evidence="2" id="KW-0472">Membrane</keyword>
<keyword evidence="2" id="KW-1133">Transmembrane helix</keyword>
<feature type="compositionally biased region" description="Polar residues" evidence="1">
    <location>
        <begin position="163"/>
        <end position="174"/>
    </location>
</feature>
<dbReference type="CDD" id="cd16430">
    <property type="entry name" value="TraB"/>
    <property type="match status" value="1"/>
</dbReference>
<proteinExistence type="predicted"/>